<name>A0A8K0SK92_9HYPO</name>
<evidence type="ECO:0000256" key="1">
    <source>
        <dbReference type="ARBA" id="ARBA00004141"/>
    </source>
</evidence>
<feature type="region of interest" description="Disordered" evidence="6">
    <location>
        <begin position="297"/>
        <end position="342"/>
    </location>
</feature>
<evidence type="ECO:0000256" key="6">
    <source>
        <dbReference type="SAM" id="MobiDB-lite"/>
    </source>
</evidence>
<keyword evidence="2 7" id="KW-0812">Transmembrane</keyword>
<dbReference type="PANTHER" id="PTHR33048:SF47">
    <property type="entry name" value="INTEGRAL MEMBRANE PROTEIN-RELATED"/>
    <property type="match status" value="1"/>
</dbReference>
<feature type="transmembrane region" description="Helical" evidence="7">
    <location>
        <begin position="20"/>
        <end position="40"/>
    </location>
</feature>
<evidence type="ECO:0000256" key="5">
    <source>
        <dbReference type="ARBA" id="ARBA00038359"/>
    </source>
</evidence>
<protein>
    <recommendedName>
        <fullName evidence="8">Rhodopsin domain-containing protein</fullName>
    </recommendedName>
</protein>
<accession>A0A8K0SK92</accession>
<feature type="transmembrane region" description="Helical" evidence="7">
    <location>
        <begin position="52"/>
        <end position="72"/>
    </location>
</feature>
<reference evidence="9" key="1">
    <citation type="journal article" date="2021" name="Nat. Commun.">
        <title>Genetic determinants of endophytism in the Arabidopsis root mycobiome.</title>
        <authorList>
            <person name="Mesny F."/>
            <person name="Miyauchi S."/>
            <person name="Thiergart T."/>
            <person name="Pickel B."/>
            <person name="Atanasova L."/>
            <person name="Karlsson M."/>
            <person name="Huettel B."/>
            <person name="Barry K.W."/>
            <person name="Haridas S."/>
            <person name="Chen C."/>
            <person name="Bauer D."/>
            <person name="Andreopoulos W."/>
            <person name="Pangilinan J."/>
            <person name="LaButti K."/>
            <person name="Riley R."/>
            <person name="Lipzen A."/>
            <person name="Clum A."/>
            <person name="Drula E."/>
            <person name="Henrissat B."/>
            <person name="Kohler A."/>
            <person name="Grigoriev I.V."/>
            <person name="Martin F.M."/>
            <person name="Hacquard S."/>
        </authorList>
    </citation>
    <scope>NUCLEOTIDE SEQUENCE</scope>
    <source>
        <strain evidence="9">MPI-CAGE-CH-0235</strain>
    </source>
</reference>
<evidence type="ECO:0000313" key="9">
    <source>
        <dbReference type="EMBL" id="KAH7310571.1"/>
    </source>
</evidence>
<comment type="caution">
    <text evidence="9">The sequence shown here is derived from an EMBL/GenBank/DDBJ whole genome shotgun (WGS) entry which is preliminary data.</text>
</comment>
<dbReference type="InterPro" id="IPR049326">
    <property type="entry name" value="Rhodopsin_dom_fungi"/>
</dbReference>
<feature type="transmembrane region" description="Helical" evidence="7">
    <location>
        <begin position="132"/>
        <end position="149"/>
    </location>
</feature>
<gene>
    <name evidence="9" type="ORF">B0I35DRAFT_481875</name>
</gene>
<dbReference type="InterPro" id="IPR052337">
    <property type="entry name" value="SAT4-like"/>
</dbReference>
<evidence type="ECO:0000256" key="2">
    <source>
        <dbReference type="ARBA" id="ARBA00022692"/>
    </source>
</evidence>
<comment type="similarity">
    <text evidence="5">Belongs to the SAT4 family.</text>
</comment>
<evidence type="ECO:0000259" key="8">
    <source>
        <dbReference type="Pfam" id="PF20684"/>
    </source>
</evidence>
<feature type="compositionally biased region" description="Basic and acidic residues" evidence="6">
    <location>
        <begin position="331"/>
        <end position="342"/>
    </location>
</feature>
<evidence type="ECO:0000313" key="10">
    <source>
        <dbReference type="Proteomes" id="UP000813444"/>
    </source>
</evidence>
<evidence type="ECO:0000256" key="7">
    <source>
        <dbReference type="SAM" id="Phobius"/>
    </source>
</evidence>
<dbReference type="EMBL" id="JAGPNK010000012">
    <property type="protein sequence ID" value="KAH7310571.1"/>
    <property type="molecule type" value="Genomic_DNA"/>
</dbReference>
<keyword evidence="10" id="KW-1185">Reference proteome</keyword>
<feature type="compositionally biased region" description="Polar residues" evidence="6">
    <location>
        <begin position="313"/>
        <end position="322"/>
    </location>
</feature>
<comment type="subcellular location">
    <subcellularLocation>
        <location evidence="1">Membrane</location>
        <topology evidence="1">Multi-pass membrane protein</topology>
    </subcellularLocation>
</comment>
<proteinExistence type="inferred from homology"/>
<dbReference type="AlphaFoldDB" id="A0A8K0SK92"/>
<feature type="transmembrane region" description="Helical" evidence="7">
    <location>
        <begin position="185"/>
        <end position="207"/>
    </location>
</feature>
<dbReference type="OrthoDB" id="5417844at2759"/>
<feature type="transmembrane region" description="Helical" evidence="7">
    <location>
        <begin position="219"/>
        <end position="241"/>
    </location>
</feature>
<dbReference type="Pfam" id="PF20684">
    <property type="entry name" value="Fung_rhodopsin"/>
    <property type="match status" value="1"/>
</dbReference>
<evidence type="ECO:0000256" key="4">
    <source>
        <dbReference type="ARBA" id="ARBA00023136"/>
    </source>
</evidence>
<dbReference type="GO" id="GO:0016020">
    <property type="term" value="C:membrane"/>
    <property type="evidence" value="ECO:0007669"/>
    <property type="project" value="UniProtKB-SubCell"/>
</dbReference>
<feature type="domain" description="Rhodopsin" evidence="8">
    <location>
        <begin position="36"/>
        <end position="285"/>
    </location>
</feature>
<keyword evidence="3 7" id="KW-1133">Transmembrane helix</keyword>
<keyword evidence="4 7" id="KW-0472">Membrane</keyword>
<feature type="transmembrane region" description="Helical" evidence="7">
    <location>
        <begin position="92"/>
        <end position="120"/>
    </location>
</feature>
<evidence type="ECO:0000256" key="3">
    <source>
        <dbReference type="ARBA" id="ARBA00022989"/>
    </source>
</evidence>
<dbReference type="PANTHER" id="PTHR33048">
    <property type="entry name" value="PTH11-LIKE INTEGRAL MEMBRANE PROTEIN (AFU_ORTHOLOGUE AFUA_5G11245)"/>
    <property type="match status" value="1"/>
</dbReference>
<sequence>MALPTPDGVDLLDDRRPTLIAVSVVAYVLALLGISLRLASRRIKGLPLWLDDWLAIAALIPALGNIIAIAAYGTSHGIGQHVWAAPPTASYAWQLALFASILCYTVTLVLVKLSILAFYWKTFSVNASTRPLILALTFMTCGWGIAIIITNCLQCQPISALWDRYRPNNPPSPADYECNVNTRGLFIASAIPNIMVDILLMALPMPYIWRLRLPRRQKVAVGGIFAVGIFVTITSVLRLAMVINIDRSSVDVTWNYTDAGIWTIVEGNVAILCACLVFLKPVINRLSFGLLGTTTPPNEADSAGRQKPAWRNVSGQGSSQARSDGGQHPFTRLDEPDQPGRKSWIELQDVAQEVRNG</sequence>
<dbReference type="Proteomes" id="UP000813444">
    <property type="component" value="Unassembled WGS sequence"/>
</dbReference>
<organism evidence="9 10">
    <name type="scientific">Stachybotrys elegans</name>
    <dbReference type="NCBI Taxonomy" id="80388"/>
    <lineage>
        <taxon>Eukaryota</taxon>
        <taxon>Fungi</taxon>
        <taxon>Dikarya</taxon>
        <taxon>Ascomycota</taxon>
        <taxon>Pezizomycotina</taxon>
        <taxon>Sordariomycetes</taxon>
        <taxon>Hypocreomycetidae</taxon>
        <taxon>Hypocreales</taxon>
        <taxon>Stachybotryaceae</taxon>
        <taxon>Stachybotrys</taxon>
    </lineage>
</organism>
<feature type="transmembrane region" description="Helical" evidence="7">
    <location>
        <begin position="261"/>
        <end position="279"/>
    </location>
</feature>